<dbReference type="EMBL" id="RDQH01000328">
    <property type="protein sequence ID" value="RXI05130.1"/>
    <property type="molecule type" value="Genomic_DNA"/>
</dbReference>
<keyword evidence="2" id="KW-1185">Reference proteome</keyword>
<protein>
    <submittedName>
        <fullName evidence="1">Uncharacterized protein</fullName>
    </submittedName>
</protein>
<evidence type="ECO:0000313" key="2">
    <source>
        <dbReference type="Proteomes" id="UP000290289"/>
    </source>
</evidence>
<reference evidence="1 2" key="1">
    <citation type="submission" date="2018-10" db="EMBL/GenBank/DDBJ databases">
        <title>A high-quality apple genome assembly.</title>
        <authorList>
            <person name="Hu J."/>
        </authorList>
    </citation>
    <scope>NUCLEOTIDE SEQUENCE [LARGE SCALE GENOMIC DNA]</scope>
    <source>
        <strain evidence="2">cv. HFTH1</strain>
        <tissue evidence="1">Young leaf</tissue>
    </source>
</reference>
<accession>A0A498K9Z3</accession>
<gene>
    <name evidence="1" type="ORF">DVH24_006387</name>
</gene>
<evidence type="ECO:0000313" key="1">
    <source>
        <dbReference type="EMBL" id="RXI05130.1"/>
    </source>
</evidence>
<organism evidence="1 2">
    <name type="scientific">Malus domestica</name>
    <name type="common">Apple</name>
    <name type="synonym">Pyrus malus</name>
    <dbReference type="NCBI Taxonomy" id="3750"/>
    <lineage>
        <taxon>Eukaryota</taxon>
        <taxon>Viridiplantae</taxon>
        <taxon>Streptophyta</taxon>
        <taxon>Embryophyta</taxon>
        <taxon>Tracheophyta</taxon>
        <taxon>Spermatophyta</taxon>
        <taxon>Magnoliopsida</taxon>
        <taxon>eudicotyledons</taxon>
        <taxon>Gunneridae</taxon>
        <taxon>Pentapetalae</taxon>
        <taxon>rosids</taxon>
        <taxon>fabids</taxon>
        <taxon>Rosales</taxon>
        <taxon>Rosaceae</taxon>
        <taxon>Amygdaloideae</taxon>
        <taxon>Maleae</taxon>
        <taxon>Malus</taxon>
    </lineage>
</organism>
<dbReference type="Proteomes" id="UP000290289">
    <property type="component" value="Chromosome 2"/>
</dbReference>
<proteinExistence type="predicted"/>
<name>A0A498K9Z3_MALDO</name>
<sequence length="152" mass="17922">MPKTNQGIVHQIDEGRELKNKTYMMMSREDREKSHKRNVKSPNIIWEEIKPKAKLTNHDEEKFVYACTLLGFTTVEKAEIMVSKAETIFIDSFFVARLVNKIQDTIHFLFISQVKLVIQKKIFAIDLNIHHDHLSMLENQIVDKKFLNEQHN</sequence>
<comment type="caution">
    <text evidence="1">The sequence shown here is derived from an EMBL/GenBank/DDBJ whole genome shotgun (WGS) entry which is preliminary data.</text>
</comment>
<dbReference type="AlphaFoldDB" id="A0A498K9Z3"/>